<organism evidence="2 3">
    <name type="scientific">Paramecium primaurelia</name>
    <dbReference type="NCBI Taxonomy" id="5886"/>
    <lineage>
        <taxon>Eukaryota</taxon>
        <taxon>Sar</taxon>
        <taxon>Alveolata</taxon>
        <taxon>Ciliophora</taxon>
        <taxon>Intramacronucleata</taxon>
        <taxon>Oligohymenophorea</taxon>
        <taxon>Peniculida</taxon>
        <taxon>Parameciidae</taxon>
        <taxon>Paramecium</taxon>
    </lineage>
</organism>
<dbReference type="Proteomes" id="UP000688137">
    <property type="component" value="Unassembled WGS sequence"/>
</dbReference>
<accession>A0A8S1Q669</accession>
<dbReference type="AlphaFoldDB" id="A0A8S1Q669"/>
<dbReference type="InterPro" id="IPR004344">
    <property type="entry name" value="TTL/TTLL_fam"/>
</dbReference>
<feature type="compositionally biased region" description="Low complexity" evidence="1">
    <location>
        <begin position="259"/>
        <end position="271"/>
    </location>
</feature>
<evidence type="ECO:0000256" key="1">
    <source>
        <dbReference type="SAM" id="MobiDB-lite"/>
    </source>
</evidence>
<sequence>MIIQPRYSQKMADTFSNSKDFYSFHQKQFMASKPQAQRLEHLSISQRTKIQSSKDRTSSEILTAFINRGMLSTQQKVSTTKPYDNSSSILIKQSYDEKIIREELLTQQALQTIEDFEKSKKILPPLRLYADKLKLKERQNQSKEKVETFKSSLIETPTIQRTIVRKNRGFIQGEQKSTYENEQSIQKMGRTSSTPLMQKSKEDKEEQATSRSGTPQKETSNVSPIKNPQKNLTKQLSIYTPQQKTIKDKKLHSASHLSQPQQQQQQQQQQYPIQIDKKIIPRKKKKQNQVNIIQQQNIQKEKLNLRHTSYRCFLNKINFSNNQCISCPNKLEVPAYYYYVGLGNNGSLVKNIFRQRWWWSEVETLDTIKVNMSWTQLKQNICIEQLHPYNMDSGTQSSDSVILSYEETIGDTSDSDIDVRPKQLSITGGIHKQQSSSQHQQKKPPNYYSMKRILNAQDLQKLVNYMEEINCFDSQLIFSDCSEKLLKDIKQYSTIQRLDSRNQKMHNHMEDNWHLGNKKALFYNMRHYFQIIKEDYNKLLPVTFHVQKGLSDIEYSRFLDYYNKRNEELREIEKNRDRKDKKKLPLNLWIIKPGELTNRGNGITVCNDLNEINKIISEEIQEGRQRTYIVQQYIDNPFLYNKRKFDIRCYMLLTSQNGIFKGYWYQEGYIRTSSKEFTTKCLDRFVHLTNDAVQSKDQDYGKHEPGNKISYLEFQRYVECNYPNSKFNFFIDIYPKMRSAALDMMKATYGKIDPHRRINSFELYGLDFMIDENFKLWLIEANTNPCLEQSCPLLSRIIPTMVENLFRIAVDPIFPPPFFEEWPQNKKLFIPDNVIENNKFELIFDELIEKKNMLSLFRDNKIEQECFDIEEEEEEEEKD</sequence>
<name>A0A8S1Q669_PARPR</name>
<evidence type="ECO:0000313" key="2">
    <source>
        <dbReference type="EMBL" id="CAD8110783.1"/>
    </source>
</evidence>
<gene>
    <name evidence="2" type="ORF">PPRIM_AZ9-3.1.T1450085</name>
</gene>
<feature type="compositionally biased region" description="Polar residues" evidence="1">
    <location>
        <begin position="174"/>
        <end position="197"/>
    </location>
</feature>
<dbReference type="EMBL" id="CAJJDM010000149">
    <property type="protein sequence ID" value="CAD8110783.1"/>
    <property type="molecule type" value="Genomic_DNA"/>
</dbReference>
<keyword evidence="3" id="KW-1185">Reference proteome</keyword>
<dbReference type="PANTHER" id="PTHR46069">
    <property type="entry name" value="TUBULIN TYROSINE LIGASE"/>
    <property type="match status" value="1"/>
</dbReference>
<dbReference type="OMA" id="MIIQPRY"/>
<dbReference type="PANTHER" id="PTHR46069:SF1">
    <property type="entry name" value="CHROMOSOME UNDETERMINED SCAFFOLD_125, WHOLE GENOME SHOTGUN SEQUENCE"/>
    <property type="match status" value="1"/>
</dbReference>
<feature type="compositionally biased region" description="Basic and acidic residues" evidence="1">
    <location>
        <begin position="199"/>
        <end position="208"/>
    </location>
</feature>
<protein>
    <recommendedName>
        <fullName evidence="4">Tubulin-tyrosine ligase family protein</fullName>
    </recommendedName>
</protein>
<evidence type="ECO:0000313" key="3">
    <source>
        <dbReference type="Proteomes" id="UP000688137"/>
    </source>
</evidence>
<comment type="caution">
    <text evidence="2">The sequence shown here is derived from an EMBL/GenBank/DDBJ whole genome shotgun (WGS) entry which is preliminary data.</text>
</comment>
<dbReference type="Pfam" id="PF03133">
    <property type="entry name" value="TTL"/>
    <property type="match status" value="1"/>
</dbReference>
<dbReference type="PROSITE" id="PS51221">
    <property type="entry name" value="TTL"/>
    <property type="match status" value="1"/>
</dbReference>
<reference evidence="2" key="1">
    <citation type="submission" date="2021-01" db="EMBL/GenBank/DDBJ databases">
        <authorList>
            <consortium name="Genoscope - CEA"/>
            <person name="William W."/>
        </authorList>
    </citation>
    <scope>NUCLEOTIDE SEQUENCE</scope>
</reference>
<proteinExistence type="predicted"/>
<feature type="compositionally biased region" description="Polar residues" evidence="1">
    <location>
        <begin position="209"/>
        <end position="244"/>
    </location>
</feature>
<evidence type="ECO:0008006" key="4">
    <source>
        <dbReference type="Google" id="ProtNLM"/>
    </source>
</evidence>
<feature type="region of interest" description="Disordered" evidence="1">
    <location>
        <begin position="174"/>
        <end position="271"/>
    </location>
</feature>